<dbReference type="NCBIfam" id="TIGR00057">
    <property type="entry name" value="L-threonylcarbamoyladenylate synthase"/>
    <property type="match status" value="1"/>
</dbReference>
<evidence type="ECO:0000256" key="4">
    <source>
        <dbReference type="ARBA" id="ARBA00022490"/>
    </source>
</evidence>
<evidence type="ECO:0000256" key="10">
    <source>
        <dbReference type="ARBA" id="ARBA00048366"/>
    </source>
</evidence>
<dbReference type="GO" id="GO:0003725">
    <property type="term" value="F:double-stranded RNA binding"/>
    <property type="evidence" value="ECO:0007669"/>
    <property type="project" value="InterPro"/>
</dbReference>
<evidence type="ECO:0000256" key="8">
    <source>
        <dbReference type="ARBA" id="ARBA00022741"/>
    </source>
</evidence>
<dbReference type="HAMAP" id="MF_01852">
    <property type="entry name" value="TsaC"/>
    <property type="match status" value="1"/>
</dbReference>
<protein>
    <recommendedName>
        <fullName evidence="3">L-threonylcarbamoyladenylate synthase</fullName>
        <ecNumber evidence="3">2.7.7.87</ecNumber>
    </recommendedName>
</protein>
<evidence type="ECO:0000256" key="9">
    <source>
        <dbReference type="ARBA" id="ARBA00022840"/>
    </source>
</evidence>
<keyword evidence="5 12" id="KW-0808">Transferase</keyword>
<dbReference type="GO" id="GO:0061710">
    <property type="term" value="F:L-threonylcarbamoyladenylate synthase"/>
    <property type="evidence" value="ECO:0007669"/>
    <property type="project" value="UniProtKB-EC"/>
</dbReference>
<dbReference type="SUPFAM" id="SSF55821">
    <property type="entry name" value="YrdC/RibB"/>
    <property type="match status" value="1"/>
</dbReference>
<evidence type="ECO:0000256" key="3">
    <source>
        <dbReference type="ARBA" id="ARBA00012584"/>
    </source>
</evidence>
<dbReference type="InterPro" id="IPR050156">
    <property type="entry name" value="TC-AMP_synthase_SUA5"/>
</dbReference>
<comment type="subcellular location">
    <subcellularLocation>
        <location evidence="1">Cytoplasm</location>
    </subcellularLocation>
</comment>
<keyword evidence="9" id="KW-0067">ATP-binding</keyword>
<evidence type="ECO:0000256" key="2">
    <source>
        <dbReference type="ARBA" id="ARBA00007663"/>
    </source>
</evidence>
<organism evidence="12">
    <name type="scientific">hydrothermal vent metagenome</name>
    <dbReference type="NCBI Taxonomy" id="652676"/>
    <lineage>
        <taxon>unclassified sequences</taxon>
        <taxon>metagenomes</taxon>
        <taxon>ecological metagenomes</taxon>
    </lineage>
</organism>
<accession>A0A3B0ZGQ6</accession>
<evidence type="ECO:0000256" key="7">
    <source>
        <dbReference type="ARBA" id="ARBA00022695"/>
    </source>
</evidence>
<dbReference type="InterPro" id="IPR006070">
    <property type="entry name" value="Sua5-like_dom"/>
</dbReference>
<dbReference type="GO" id="GO:0006450">
    <property type="term" value="P:regulation of translational fidelity"/>
    <property type="evidence" value="ECO:0007669"/>
    <property type="project" value="TreeGrafter"/>
</dbReference>
<evidence type="ECO:0000259" key="11">
    <source>
        <dbReference type="PROSITE" id="PS51163"/>
    </source>
</evidence>
<dbReference type="PROSITE" id="PS51163">
    <property type="entry name" value="YRDC"/>
    <property type="match status" value="1"/>
</dbReference>
<proteinExistence type="inferred from homology"/>
<reference evidence="12" key="1">
    <citation type="submission" date="2018-06" db="EMBL/GenBank/DDBJ databases">
        <authorList>
            <person name="Zhirakovskaya E."/>
        </authorList>
    </citation>
    <scope>NUCLEOTIDE SEQUENCE</scope>
</reference>
<dbReference type="GO" id="GO:0000049">
    <property type="term" value="F:tRNA binding"/>
    <property type="evidence" value="ECO:0007669"/>
    <property type="project" value="TreeGrafter"/>
</dbReference>
<dbReference type="EC" id="2.7.7.87" evidence="3"/>
<sequence>MVSGLQQDIQAAVKALQQGQLIAYPTESVFGLGCDPQQHDAVEGLIKAKQRNPNKGLILVASSFAQLKPYIAEINEELASRAKKSWPGPVTWVWPVKEDGLISPLLTGQHKSIAVRVTRHPVAAALCEAFQGAIVSTSANLEGKMPAKTAQQVAANFHNQLAVIVQGDVGDLLQPTPIYDVITQAELR</sequence>
<dbReference type="EMBL" id="UOFT01000027">
    <property type="protein sequence ID" value="VAW92678.1"/>
    <property type="molecule type" value="Genomic_DNA"/>
</dbReference>
<comment type="similarity">
    <text evidence="2">Belongs to the SUA5 family.</text>
</comment>
<evidence type="ECO:0000256" key="6">
    <source>
        <dbReference type="ARBA" id="ARBA00022694"/>
    </source>
</evidence>
<dbReference type="PANTHER" id="PTHR17490:SF18">
    <property type="entry name" value="THREONYLCARBAMOYL-AMP SYNTHASE"/>
    <property type="match status" value="1"/>
</dbReference>
<dbReference type="PANTHER" id="PTHR17490">
    <property type="entry name" value="SUA5"/>
    <property type="match status" value="1"/>
</dbReference>
<dbReference type="GO" id="GO:0005737">
    <property type="term" value="C:cytoplasm"/>
    <property type="evidence" value="ECO:0007669"/>
    <property type="project" value="UniProtKB-SubCell"/>
</dbReference>
<keyword evidence="4" id="KW-0963">Cytoplasm</keyword>
<comment type="catalytic activity">
    <reaction evidence="10">
        <text>L-threonine + hydrogencarbonate + ATP = L-threonylcarbamoyladenylate + diphosphate + H2O</text>
        <dbReference type="Rhea" id="RHEA:36407"/>
        <dbReference type="ChEBI" id="CHEBI:15377"/>
        <dbReference type="ChEBI" id="CHEBI:17544"/>
        <dbReference type="ChEBI" id="CHEBI:30616"/>
        <dbReference type="ChEBI" id="CHEBI:33019"/>
        <dbReference type="ChEBI" id="CHEBI:57926"/>
        <dbReference type="ChEBI" id="CHEBI:73682"/>
        <dbReference type="EC" id="2.7.7.87"/>
    </reaction>
</comment>
<name>A0A3B0ZGQ6_9ZZZZ</name>
<dbReference type="Gene3D" id="3.90.870.10">
    <property type="entry name" value="DHBP synthase"/>
    <property type="match status" value="1"/>
</dbReference>
<gene>
    <name evidence="12" type="ORF">MNBD_GAMMA23-2485</name>
</gene>
<dbReference type="InterPro" id="IPR023535">
    <property type="entry name" value="TC-AMP_synthase"/>
</dbReference>
<dbReference type="Pfam" id="PF01300">
    <property type="entry name" value="Sua5_yciO_yrdC"/>
    <property type="match status" value="1"/>
</dbReference>
<keyword evidence="6" id="KW-0819">tRNA processing</keyword>
<dbReference type="InterPro" id="IPR017945">
    <property type="entry name" value="DHBP_synth_RibB-like_a/b_dom"/>
</dbReference>
<dbReference type="AlphaFoldDB" id="A0A3B0ZGQ6"/>
<keyword evidence="7 12" id="KW-0548">Nucleotidyltransferase</keyword>
<evidence type="ECO:0000313" key="12">
    <source>
        <dbReference type="EMBL" id="VAW92678.1"/>
    </source>
</evidence>
<evidence type="ECO:0000256" key="1">
    <source>
        <dbReference type="ARBA" id="ARBA00004496"/>
    </source>
</evidence>
<evidence type="ECO:0000256" key="5">
    <source>
        <dbReference type="ARBA" id="ARBA00022679"/>
    </source>
</evidence>
<keyword evidence="8" id="KW-0547">Nucleotide-binding</keyword>
<dbReference type="GO" id="GO:0005524">
    <property type="term" value="F:ATP binding"/>
    <property type="evidence" value="ECO:0007669"/>
    <property type="project" value="UniProtKB-KW"/>
</dbReference>
<feature type="domain" description="YrdC-like" evidence="11">
    <location>
        <begin position="6"/>
        <end position="188"/>
    </location>
</feature>
<dbReference type="GO" id="GO:0002949">
    <property type="term" value="P:tRNA threonylcarbamoyladenosine modification"/>
    <property type="evidence" value="ECO:0007669"/>
    <property type="project" value="InterPro"/>
</dbReference>